<dbReference type="PATRIC" id="fig|570156.3.peg.971"/>
<evidence type="ECO:0000313" key="3">
    <source>
        <dbReference type="Proteomes" id="UP000050378"/>
    </source>
</evidence>
<dbReference type="InterPro" id="IPR032577">
    <property type="entry name" value="DUF4920"/>
</dbReference>
<evidence type="ECO:0000313" key="2">
    <source>
        <dbReference type="EMBL" id="KPM85100.1"/>
    </source>
</evidence>
<gene>
    <name evidence="2" type="ORF">AOG27_04905</name>
</gene>
<protein>
    <recommendedName>
        <fullName evidence="4">DUF4920 domain-containing protein</fullName>
    </recommendedName>
</protein>
<dbReference type="RefSeq" id="WP_054551863.1">
    <property type="nucleotide sequence ID" value="NZ_LJTC01000002.1"/>
</dbReference>
<evidence type="ECO:0008006" key="4">
    <source>
        <dbReference type="Google" id="ProtNLM"/>
    </source>
</evidence>
<organism evidence="2 3">
    <name type="scientific">Pseudoalteromonas lipolytica</name>
    <dbReference type="NCBI Taxonomy" id="570156"/>
    <lineage>
        <taxon>Bacteria</taxon>
        <taxon>Pseudomonadati</taxon>
        <taxon>Pseudomonadota</taxon>
        <taxon>Gammaproteobacteria</taxon>
        <taxon>Alteromonadales</taxon>
        <taxon>Pseudoalteromonadaceae</taxon>
        <taxon>Pseudoalteromonas</taxon>
    </lineage>
</organism>
<dbReference type="Proteomes" id="UP000050378">
    <property type="component" value="Unassembled WGS sequence"/>
</dbReference>
<dbReference type="Pfam" id="PF16267">
    <property type="entry name" value="DUF4920"/>
    <property type="match status" value="1"/>
</dbReference>
<dbReference type="OrthoDB" id="129527at2"/>
<proteinExistence type="predicted"/>
<feature type="chain" id="PRO_5006138056" description="DUF4920 domain-containing protein" evidence="1">
    <location>
        <begin position="23"/>
        <end position="156"/>
    </location>
</feature>
<dbReference type="AlphaFoldDB" id="A0A0P7DUK7"/>
<dbReference type="EMBL" id="LJTC01000002">
    <property type="protein sequence ID" value="KPM85100.1"/>
    <property type="molecule type" value="Genomic_DNA"/>
</dbReference>
<evidence type="ECO:0000256" key="1">
    <source>
        <dbReference type="SAM" id="SignalP"/>
    </source>
</evidence>
<accession>A0A0P7DUK7</accession>
<name>A0A0P7DUK7_9GAMM</name>
<sequence>MFLKSKTFIAFSLALLSFSQHAFSLQFGNQVDSDKLIKISTVMASPDDYLASPITVEGTITGVCEKRGCWMTLASDKRFENLRIKVEDGDMVFPMTAKGSKAIVTGKLDKIQLSLGRTKALLAHKAQQAGESFDANSVTEAMAIYQLVPSGVEIIE</sequence>
<feature type="signal peptide" evidence="1">
    <location>
        <begin position="1"/>
        <end position="22"/>
    </location>
</feature>
<comment type="caution">
    <text evidence="2">The sequence shown here is derived from an EMBL/GenBank/DDBJ whole genome shotgun (WGS) entry which is preliminary data.</text>
</comment>
<dbReference type="STRING" id="570156.AOG27_04905"/>
<reference evidence="2 3" key="1">
    <citation type="submission" date="2015-09" db="EMBL/GenBank/DDBJ databases">
        <title>Draft Genome Sequence of Pseudoalteromonas lipolytica UCD-48B.</title>
        <authorList>
            <person name="Krusor M."/>
            <person name="Coil D.A."/>
            <person name="Lang J.M."/>
            <person name="Eisen J.A."/>
            <person name="Alexiev A."/>
        </authorList>
    </citation>
    <scope>NUCLEOTIDE SEQUENCE [LARGE SCALE GENOMIC DNA]</scope>
    <source>
        <strain evidence="2 3">UCD-48B</strain>
    </source>
</reference>
<keyword evidence="1" id="KW-0732">Signal</keyword>